<accession>A0ABU5VYK1</accession>
<name>A0ABU5VYK1_9BACT</name>
<dbReference type="Pfam" id="PF13474">
    <property type="entry name" value="SnoaL_3"/>
    <property type="match status" value="1"/>
</dbReference>
<dbReference type="InterPro" id="IPR037401">
    <property type="entry name" value="SnoaL-like"/>
</dbReference>
<dbReference type="Proteomes" id="UP001302274">
    <property type="component" value="Unassembled WGS sequence"/>
</dbReference>
<organism evidence="2 3">
    <name type="scientific">Bacteriovorax antarcticus</name>
    <dbReference type="NCBI Taxonomy" id="3088717"/>
    <lineage>
        <taxon>Bacteria</taxon>
        <taxon>Pseudomonadati</taxon>
        <taxon>Bdellovibrionota</taxon>
        <taxon>Bacteriovoracia</taxon>
        <taxon>Bacteriovoracales</taxon>
        <taxon>Bacteriovoracaceae</taxon>
        <taxon>Bacteriovorax</taxon>
    </lineage>
</organism>
<sequence>MENLNTQLPRYDHKTYQRDEVYQTLESFAEAIREGDIKHIMSFYSDDIIAYDMMPPLEFAGKDKYQKSWQEFFINYFKFPVHFDYDKQKFTIEGDVAFTHALVHMSGEPKNGEEKVDMWMRNTTCLKKFGDKWLITHEHNSLPLDNQMKGLANLHPENLLH</sequence>
<proteinExistence type="predicted"/>
<keyword evidence="3" id="KW-1185">Reference proteome</keyword>
<dbReference type="RefSeq" id="WP_323577454.1">
    <property type="nucleotide sequence ID" value="NZ_JAYGJQ010000002.1"/>
</dbReference>
<dbReference type="Gene3D" id="3.10.450.50">
    <property type="match status" value="1"/>
</dbReference>
<protein>
    <submittedName>
        <fullName evidence="2">Nuclear transport factor 2 family protein</fullName>
    </submittedName>
</protein>
<feature type="domain" description="SnoaL-like" evidence="1">
    <location>
        <begin position="22"/>
        <end position="144"/>
    </location>
</feature>
<evidence type="ECO:0000313" key="3">
    <source>
        <dbReference type="Proteomes" id="UP001302274"/>
    </source>
</evidence>
<dbReference type="SUPFAM" id="SSF54427">
    <property type="entry name" value="NTF2-like"/>
    <property type="match status" value="1"/>
</dbReference>
<dbReference type="EMBL" id="JAYGJQ010000002">
    <property type="protein sequence ID" value="MEA9357443.1"/>
    <property type="molecule type" value="Genomic_DNA"/>
</dbReference>
<evidence type="ECO:0000259" key="1">
    <source>
        <dbReference type="Pfam" id="PF13474"/>
    </source>
</evidence>
<evidence type="ECO:0000313" key="2">
    <source>
        <dbReference type="EMBL" id="MEA9357443.1"/>
    </source>
</evidence>
<comment type="caution">
    <text evidence="2">The sequence shown here is derived from an EMBL/GenBank/DDBJ whole genome shotgun (WGS) entry which is preliminary data.</text>
</comment>
<dbReference type="InterPro" id="IPR032710">
    <property type="entry name" value="NTF2-like_dom_sf"/>
</dbReference>
<reference evidence="2 3" key="1">
    <citation type="submission" date="2023-11" db="EMBL/GenBank/DDBJ databases">
        <title>A Novel Polar Bacteriovorax (B. antarcticus) Isolated from the Biocrust in Antarctica.</title>
        <authorList>
            <person name="Mun W."/>
            <person name="Choi S.Y."/>
            <person name="Mitchell R.J."/>
        </authorList>
    </citation>
    <scope>NUCLEOTIDE SEQUENCE [LARGE SCALE GENOMIC DNA]</scope>
    <source>
        <strain evidence="2 3">PP10</strain>
    </source>
</reference>
<gene>
    <name evidence="2" type="ORF">SHI21_14545</name>
</gene>